<dbReference type="Gene3D" id="3.40.50.410">
    <property type="entry name" value="von Willebrand factor, type A domain"/>
    <property type="match status" value="1"/>
</dbReference>
<proteinExistence type="predicted"/>
<dbReference type="Pfam" id="PF00092">
    <property type="entry name" value="VWA"/>
    <property type="match status" value="1"/>
</dbReference>
<feature type="region of interest" description="Disordered" evidence="1">
    <location>
        <begin position="314"/>
        <end position="339"/>
    </location>
</feature>
<feature type="compositionally biased region" description="Basic and acidic residues" evidence="1">
    <location>
        <begin position="318"/>
        <end position="339"/>
    </location>
</feature>
<dbReference type="InterPro" id="IPR036465">
    <property type="entry name" value="vWFA_dom_sf"/>
</dbReference>
<sequence length="689" mass="75344">MSVDGPTGVALADVSPRLGLLYTGLSGCVRTIVAHADADDPVQFPDTLDTIQLPASAQGLDWYRAAIAHRALHDTLGSFEFRFEQAPALLPSSLRGVAAPVADGAGDFERVFALFGHRTLAEQIFTVLEDIRVEARTTRFRGLQPALRAARAAARDRFPLRAGATPRQALADALARLSLDDPAVAVPAVIAAEAAQVAFVCRLLRDPRSTVADTVEATVRVYGLVTRLPAIGPAEPAASWVRVPAATDIEPPDSRRWPDHAVVGLEGGNVLDVVVPPVDYRDVLWPRFLPHTPPIQHREAEIIRFLPPGAGHAAGESWHVDHHDGDHHDHHHHDEPEGLHPVAHEHNEPVFDDAPEAHGTLSPDGPGTFVYDEWDGFRRAYRRAWCRVRERRIAPGENADGYHAALDRHTDVLPALHALLAALRPERHQLVGRQAEGDEIDLDAATEALIDLRVTGSASDDVYLARMPVERDVALAALVDLSSSTAERVAATGDGSDDFRDRPRVLDLEMDSVALLAHLLDRVRDSFAVYGFSGRGRGAVTVDVFKEFHEQLTPGVLSRFARAVPVSGTRMGAAIRHATHKLREQSAQTRLLVVISDGRPYDRDYGQEYGEAAVTDYANRDVRAAVDEARAAGIRVFLLTVDKEGLDYLRETCGDGNYEVLDDVRQLPSRLLSLYGELVDSGTELAWRR</sequence>
<dbReference type="PROSITE" id="PS50234">
    <property type="entry name" value="VWFA"/>
    <property type="match status" value="1"/>
</dbReference>
<reference evidence="3 4" key="1">
    <citation type="submission" date="2023-08" db="EMBL/GenBank/DDBJ databases">
        <title>Phytohabitans sansha sp. nov., isolated from marine sediment.</title>
        <authorList>
            <person name="Zhao Y."/>
            <person name="Yi K."/>
        </authorList>
    </citation>
    <scope>NUCLEOTIDE SEQUENCE [LARGE SCALE GENOMIC DNA]</scope>
    <source>
        <strain evidence="3 4">ZYX-F-186</strain>
    </source>
</reference>
<feature type="domain" description="VWFA" evidence="2">
    <location>
        <begin position="474"/>
        <end position="678"/>
    </location>
</feature>
<dbReference type="SMART" id="SM00327">
    <property type="entry name" value="VWA"/>
    <property type="match status" value="1"/>
</dbReference>
<evidence type="ECO:0000313" key="4">
    <source>
        <dbReference type="Proteomes" id="UP001230908"/>
    </source>
</evidence>
<organism evidence="3 4">
    <name type="scientific">Phytohabitans maris</name>
    <dbReference type="NCBI Taxonomy" id="3071409"/>
    <lineage>
        <taxon>Bacteria</taxon>
        <taxon>Bacillati</taxon>
        <taxon>Actinomycetota</taxon>
        <taxon>Actinomycetes</taxon>
        <taxon>Micromonosporales</taxon>
        <taxon>Micromonosporaceae</taxon>
    </lineage>
</organism>
<evidence type="ECO:0000259" key="2">
    <source>
        <dbReference type="PROSITE" id="PS50234"/>
    </source>
</evidence>
<dbReference type="SUPFAM" id="SSF53300">
    <property type="entry name" value="vWA-like"/>
    <property type="match status" value="1"/>
</dbReference>
<dbReference type="PANTHER" id="PTHR41248:SF1">
    <property type="entry name" value="NORD PROTEIN"/>
    <property type="match status" value="1"/>
</dbReference>
<dbReference type="EMBL" id="JAVHUY010000023">
    <property type="protein sequence ID" value="MDQ7907561.1"/>
    <property type="molecule type" value="Genomic_DNA"/>
</dbReference>
<accession>A0ABU0ZKI4</accession>
<comment type="caution">
    <text evidence="3">The sequence shown here is derived from an EMBL/GenBank/DDBJ whole genome shotgun (WGS) entry which is preliminary data.</text>
</comment>
<dbReference type="InterPro" id="IPR002035">
    <property type="entry name" value="VWF_A"/>
</dbReference>
<dbReference type="RefSeq" id="WP_308714838.1">
    <property type="nucleotide sequence ID" value="NZ_JAVHUY010000023.1"/>
</dbReference>
<gene>
    <name evidence="3" type="ORF">RB614_23860</name>
</gene>
<name>A0ABU0ZKI4_9ACTN</name>
<keyword evidence="4" id="KW-1185">Reference proteome</keyword>
<dbReference type="PANTHER" id="PTHR41248">
    <property type="entry name" value="NORD PROTEIN"/>
    <property type="match status" value="1"/>
</dbReference>
<dbReference type="InterPro" id="IPR051928">
    <property type="entry name" value="NorD/CobT"/>
</dbReference>
<evidence type="ECO:0000313" key="3">
    <source>
        <dbReference type="EMBL" id="MDQ7907561.1"/>
    </source>
</evidence>
<dbReference type="Proteomes" id="UP001230908">
    <property type="component" value="Unassembled WGS sequence"/>
</dbReference>
<evidence type="ECO:0000256" key="1">
    <source>
        <dbReference type="SAM" id="MobiDB-lite"/>
    </source>
</evidence>
<protein>
    <submittedName>
        <fullName evidence="3">VWA domain-containing protein</fullName>
    </submittedName>
</protein>